<dbReference type="AlphaFoldDB" id="K9IHW9"/>
<dbReference type="GO" id="GO:0009986">
    <property type="term" value="C:cell surface"/>
    <property type="evidence" value="ECO:0007669"/>
    <property type="project" value="TreeGrafter"/>
</dbReference>
<dbReference type="EMBL" id="GABZ01007567">
    <property type="protein sequence ID" value="JAA45958.1"/>
    <property type="molecule type" value="mRNA"/>
</dbReference>
<dbReference type="InterPro" id="IPR015631">
    <property type="entry name" value="CD2/SLAM_rcpt"/>
</dbReference>
<dbReference type="GO" id="GO:0005102">
    <property type="term" value="F:signaling receptor binding"/>
    <property type="evidence" value="ECO:0007669"/>
    <property type="project" value="TreeGrafter"/>
</dbReference>
<evidence type="ECO:0000256" key="3">
    <source>
        <dbReference type="ARBA" id="ARBA00023136"/>
    </source>
</evidence>
<reference evidence="6" key="1">
    <citation type="submission" date="2012-11" db="EMBL/GenBank/DDBJ databases">
        <title>The Vampirome: Transcriptome and Proteome Analysis of the Submandibular and Accessory Glands of the Vampire Bat and Vector of Human Rabies, Desmodus rotundus.</title>
        <authorList>
            <person name="Francischetti I.M.B."/>
            <person name="Assumpcao T.C.F."/>
            <person name="Ma D."/>
            <person name="Vicente E.C."/>
            <person name="Ribeiro J.M.C."/>
        </authorList>
    </citation>
    <scope>NUCLEOTIDE SEQUENCE</scope>
    <source>
        <tissue evidence="6">Salivary gland</tissue>
    </source>
</reference>
<dbReference type="InterPro" id="IPR013783">
    <property type="entry name" value="Ig-like_fold"/>
</dbReference>
<evidence type="ECO:0000313" key="6">
    <source>
        <dbReference type="EMBL" id="JAA45958.1"/>
    </source>
</evidence>
<keyword evidence="5" id="KW-1133">Transmembrane helix</keyword>
<protein>
    <submittedName>
        <fullName evidence="6">Putative conserved plasma membrane protein</fullName>
    </submittedName>
</protein>
<name>K9IHW9_DESRO</name>
<dbReference type="GO" id="GO:0016020">
    <property type="term" value="C:membrane"/>
    <property type="evidence" value="ECO:0007669"/>
    <property type="project" value="UniProtKB-SubCell"/>
</dbReference>
<dbReference type="PANTHER" id="PTHR12080">
    <property type="entry name" value="SIGNALING LYMPHOCYTIC ACTIVATION MOLECULE"/>
    <property type="match status" value="1"/>
</dbReference>
<evidence type="ECO:0000256" key="4">
    <source>
        <dbReference type="ARBA" id="ARBA00023180"/>
    </source>
</evidence>
<proteinExistence type="evidence at transcript level"/>
<comment type="subcellular location">
    <subcellularLocation>
        <location evidence="1">Membrane</location>
    </subcellularLocation>
</comment>
<keyword evidence="4" id="KW-0325">Glycoprotein</keyword>
<evidence type="ECO:0000256" key="5">
    <source>
        <dbReference type="SAM" id="Phobius"/>
    </source>
</evidence>
<keyword evidence="2" id="KW-0732">Signal</keyword>
<organism evidence="6">
    <name type="scientific">Desmodus rotundus</name>
    <name type="common">Vampire bat</name>
    <dbReference type="NCBI Taxonomy" id="9430"/>
    <lineage>
        <taxon>Eukaryota</taxon>
        <taxon>Metazoa</taxon>
        <taxon>Chordata</taxon>
        <taxon>Craniata</taxon>
        <taxon>Vertebrata</taxon>
        <taxon>Euteleostomi</taxon>
        <taxon>Mammalia</taxon>
        <taxon>Eutheria</taxon>
        <taxon>Laurasiatheria</taxon>
        <taxon>Chiroptera</taxon>
        <taxon>Yangochiroptera</taxon>
        <taxon>Phyllostomidae</taxon>
        <taxon>Desmodontinae</taxon>
        <taxon>Desmodus</taxon>
    </lineage>
</organism>
<keyword evidence="5" id="KW-0812">Transmembrane</keyword>
<dbReference type="PANTHER" id="PTHR12080:SF55">
    <property type="entry name" value="LYMPHOCYTE FUNCTION-ASSOCIATED ANTIGEN 3"/>
    <property type="match status" value="1"/>
</dbReference>
<sequence>MGTVKVSGRTAVAAVINLAILLLQFDFSSSKSSSLFSAVGTVNGSVILSPSNVQPFTEIMWKKGTNKVIEWDSDGVKSYPPFDGRVRLNNTSGDLHISNLIPSDEGEYEVEMLHSSNGMKFYLMVFDPLPSPMLQCELVNESIEVRCEVPKSYSRHQKLLNYSWHCRAPQCEGSTTPVLHFKKSDDLSEQVQCFVANPESTRTTSVVLSFCAPQDNSRHRYLLVPAIVIASLCMLIMCYWKYSRRPGPTA</sequence>
<keyword evidence="3 5" id="KW-0472">Membrane</keyword>
<dbReference type="InterPro" id="IPR036179">
    <property type="entry name" value="Ig-like_dom_sf"/>
</dbReference>
<evidence type="ECO:0000256" key="2">
    <source>
        <dbReference type="ARBA" id="ARBA00022729"/>
    </source>
</evidence>
<dbReference type="Gene3D" id="2.60.40.10">
    <property type="entry name" value="Immunoglobulins"/>
    <property type="match status" value="1"/>
</dbReference>
<evidence type="ECO:0000256" key="1">
    <source>
        <dbReference type="ARBA" id="ARBA00004370"/>
    </source>
</evidence>
<feature type="transmembrane region" description="Helical" evidence="5">
    <location>
        <begin position="222"/>
        <end position="242"/>
    </location>
</feature>
<accession>K9IHW9</accession>
<dbReference type="SUPFAM" id="SSF48726">
    <property type="entry name" value="Immunoglobulin"/>
    <property type="match status" value="1"/>
</dbReference>